<dbReference type="Gene3D" id="3.40.1350.10">
    <property type="match status" value="1"/>
</dbReference>
<keyword evidence="3" id="KW-0255">Endonuclease</keyword>
<comment type="caution">
    <text evidence="3">The sequence shown here is derived from an EMBL/GenBank/DDBJ whole genome shotgun (WGS) entry which is preliminary data.</text>
</comment>
<dbReference type="InterPro" id="IPR011856">
    <property type="entry name" value="tRNA_endonuc-like_dom_sf"/>
</dbReference>
<organism evidence="3 4">
    <name type="scientific">Methanimicrococcus blatticola</name>
    <dbReference type="NCBI Taxonomy" id="91560"/>
    <lineage>
        <taxon>Archaea</taxon>
        <taxon>Methanobacteriati</taxon>
        <taxon>Methanobacteriota</taxon>
        <taxon>Stenosarchaea group</taxon>
        <taxon>Methanomicrobia</taxon>
        <taxon>Methanosarcinales</taxon>
        <taxon>Methanosarcinaceae</taxon>
        <taxon>Methanimicrococcus</taxon>
    </lineage>
</organism>
<dbReference type="EMBL" id="SNYS01000008">
    <property type="protein sequence ID" value="TDQ68843.1"/>
    <property type="molecule type" value="Genomic_DNA"/>
</dbReference>
<keyword evidence="3" id="KW-0540">Nuclease</keyword>
<keyword evidence="4" id="KW-1185">Reference proteome</keyword>
<dbReference type="OrthoDB" id="359256at2157"/>
<dbReference type="AlphaFoldDB" id="A0A484F3T1"/>
<protein>
    <submittedName>
        <fullName evidence="3">Putative nuclease of restriction endonuclease-like (RecB) superfamily</fullName>
    </submittedName>
</protein>
<proteinExistence type="predicted"/>
<dbReference type="Proteomes" id="UP000294855">
    <property type="component" value="Unassembled WGS sequence"/>
</dbReference>
<reference evidence="3 4" key="1">
    <citation type="submission" date="2019-03" db="EMBL/GenBank/DDBJ databases">
        <title>Genomic Encyclopedia of Type Strains, Phase IV (KMG-IV): sequencing the most valuable type-strain genomes for metagenomic binning, comparative biology and taxonomic classification.</title>
        <authorList>
            <person name="Goeker M."/>
        </authorList>
    </citation>
    <scope>NUCLEOTIDE SEQUENCE [LARGE SCALE GENOMIC DNA]</scope>
    <source>
        <strain evidence="3 4">DSM 13328</strain>
    </source>
</reference>
<dbReference type="GO" id="GO:0003676">
    <property type="term" value="F:nucleic acid binding"/>
    <property type="evidence" value="ECO:0007669"/>
    <property type="project" value="InterPro"/>
</dbReference>
<evidence type="ECO:0000259" key="1">
    <source>
        <dbReference type="Pfam" id="PF06250"/>
    </source>
</evidence>
<sequence length="327" mass="38573">MKDISSHVQTIIEMIERARHNALKSVNAELVQLYWDIGKYLSEESENALKKSTFVDETAKYIEEKYPEMKGFTRRNLYRMLQFYETYSENEFVQSMLTQISWTNHLLILSSTKNIEEKEFYIRLCVSEKYSSRELKRQIENAYFERYLLAPKLNLPLALENNIILDSYVLDFLDLPDSFSEKDLKSAIVQNMKNFILEIGKDFSYIGEEFRIQVGDSDFYIDLLFFHRGLSCLVAFELKLGKFQPEFLGKMNFYLEALDREYKKPNENPAIGIILCATKEEEVVEYAMSRNMSPTLISKYTLQMIDKKLLKRKLHEFKELLAKNGIE</sequence>
<dbReference type="InterPro" id="IPR053148">
    <property type="entry name" value="PD-DEXK-like_domain"/>
</dbReference>
<dbReference type="GO" id="GO:0004519">
    <property type="term" value="F:endonuclease activity"/>
    <property type="evidence" value="ECO:0007669"/>
    <property type="project" value="UniProtKB-KW"/>
</dbReference>
<dbReference type="Pfam" id="PF06250">
    <property type="entry name" value="YhcG_C"/>
    <property type="match status" value="1"/>
</dbReference>
<feature type="domain" description="YhcG PDDEXK nuclease" evidence="1">
    <location>
        <begin position="162"/>
        <end position="314"/>
    </location>
</feature>
<dbReference type="InterPro" id="IPR009362">
    <property type="entry name" value="YhcG_C"/>
</dbReference>
<evidence type="ECO:0000313" key="4">
    <source>
        <dbReference type="Proteomes" id="UP000294855"/>
    </source>
</evidence>
<feature type="domain" description="YhcG N-terminal" evidence="2">
    <location>
        <begin position="11"/>
        <end position="146"/>
    </location>
</feature>
<accession>A0A484F3T1</accession>
<gene>
    <name evidence="3" type="ORF">C7391_1041</name>
</gene>
<name>A0A484F3T1_9EURY</name>
<keyword evidence="3" id="KW-0378">Hydrolase</keyword>
<dbReference type="RefSeq" id="WP_133517490.1">
    <property type="nucleotide sequence ID" value="NZ_JAHDUW010000003.1"/>
</dbReference>
<dbReference type="Pfam" id="PF17761">
    <property type="entry name" value="DUF1016_N"/>
    <property type="match status" value="1"/>
</dbReference>
<evidence type="ECO:0000259" key="2">
    <source>
        <dbReference type="Pfam" id="PF17761"/>
    </source>
</evidence>
<dbReference type="PANTHER" id="PTHR30547">
    <property type="entry name" value="UNCHARACTERIZED PROTEIN YHCG-RELATED"/>
    <property type="match status" value="1"/>
</dbReference>
<dbReference type="PANTHER" id="PTHR30547:SF5">
    <property type="entry name" value="NUCLEASE YHCG-RELATED"/>
    <property type="match status" value="1"/>
</dbReference>
<evidence type="ECO:0000313" key="3">
    <source>
        <dbReference type="EMBL" id="TDQ68843.1"/>
    </source>
</evidence>
<dbReference type="InterPro" id="IPR041527">
    <property type="entry name" value="YhcG_N"/>
</dbReference>